<protein>
    <submittedName>
        <fullName evidence="1">Uncharacterized protein</fullName>
    </submittedName>
</protein>
<organism evidence="1 2">
    <name type="scientific">Sulfitobacter mediterraneus</name>
    <dbReference type="NCBI Taxonomy" id="83219"/>
    <lineage>
        <taxon>Bacteria</taxon>
        <taxon>Pseudomonadati</taxon>
        <taxon>Pseudomonadota</taxon>
        <taxon>Alphaproteobacteria</taxon>
        <taxon>Rhodobacterales</taxon>
        <taxon>Roseobacteraceae</taxon>
        <taxon>Sulfitobacter</taxon>
    </lineage>
</organism>
<dbReference type="AlphaFoldDB" id="A0A061SXM1"/>
<dbReference type="eggNOG" id="ENOG50314X3">
    <property type="taxonomic scope" value="Bacteria"/>
</dbReference>
<sequence>MPFSPPTLPATQPLVGILHRMSSHLDDLAARVYHVEHAIGDEFSTSGPQAADTIHRLQTLDLLRQSLEDLSLMVLYVSQDDGMSGQNIQKISQLVERLSLDATKALLTPQYCPVTRGTLPYEDGEVDLF</sequence>
<gene>
    <name evidence="1" type="ORF">PM02_00135</name>
</gene>
<evidence type="ECO:0000313" key="2">
    <source>
        <dbReference type="Proteomes" id="UP000027337"/>
    </source>
</evidence>
<dbReference type="STRING" id="83219.PM02_00135"/>
<dbReference type="EMBL" id="JEMU01000001">
    <property type="protein sequence ID" value="KAJ05033.1"/>
    <property type="molecule type" value="Genomic_DNA"/>
</dbReference>
<name>A0A061SXM1_9RHOB</name>
<evidence type="ECO:0000313" key="1">
    <source>
        <dbReference type="EMBL" id="KAJ05033.1"/>
    </source>
</evidence>
<accession>A0A061SXM1</accession>
<reference evidence="1 2" key="1">
    <citation type="journal article" date="2014" name="Genome Announc.">
        <title>Draft Genome Sequences of Two Isolates of the Roseobacter Group, Sulfitobacter sp. Strains 3SOLIMAR09 and 1FIGIMAR09, from Harbors of Mallorca Island (Mediterranean Sea).</title>
        <authorList>
            <person name="Mas-Llado M."/>
            <person name="Pina-Villalonga J.M."/>
            <person name="Brunet-Galmes I."/>
            <person name="Nogales B."/>
            <person name="Bosch R."/>
        </authorList>
    </citation>
    <scope>NUCLEOTIDE SEQUENCE [LARGE SCALE GENOMIC DNA]</scope>
    <source>
        <strain evidence="1 2">1FIGIMAR09</strain>
    </source>
</reference>
<proteinExistence type="predicted"/>
<keyword evidence="2" id="KW-1185">Reference proteome</keyword>
<comment type="caution">
    <text evidence="1">The sequence shown here is derived from an EMBL/GenBank/DDBJ whole genome shotgun (WGS) entry which is preliminary data.</text>
</comment>
<dbReference type="Proteomes" id="UP000027337">
    <property type="component" value="Unassembled WGS sequence"/>
</dbReference>